<keyword evidence="4" id="KW-1185">Reference proteome</keyword>
<dbReference type="InterPro" id="IPR036147">
    <property type="entry name" value="Anti-sigma_E_RseA_N_sf"/>
</dbReference>
<dbReference type="SUPFAM" id="SSF89069">
    <property type="entry name" value="N-terminal, cytoplasmic domain of anti-sigmaE factor RseA"/>
    <property type="match status" value="1"/>
</dbReference>
<protein>
    <recommendedName>
        <fullName evidence="2">Anti sigma-E protein RseA N-terminal domain-containing protein</fullName>
    </recommendedName>
</protein>
<feature type="domain" description="Anti sigma-E protein RseA N-terminal" evidence="2">
    <location>
        <begin position="1"/>
        <end position="68"/>
    </location>
</feature>
<dbReference type="RefSeq" id="WP_107889955.1">
    <property type="nucleotide sequence ID" value="NZ_CP028519.1"/>
</dbReference>
<reference evidence="3 4" key="1">
    <citation type="submission" date="2018-04" db="EMBL/GenBank/DDBJ databases">
        <title>Denitrifier Microvirgula.</title>
        <authorList>
            <person name="Anderson E."/>
            <person name="Jang J."/>
            <person name="Ishii S."/>
        </authorList>
    </citation>
    <scope>NUCLEOTIDE SEQUENCE [LARGE SCALE GENOMIC DNA]</scope>
    <source>
        <strain evidence="3 4">BE2.4</strain>
    </source>
</reference>
<dbReference type="Proteomes" id="UP000244173">
    <property type="component" value="Chromosome"/>
</dbReference>
<proteinExistence type="predicted"/>
<gene>
    <name evidence="3" type="ORF">DAI18_16535</name>
</gene>
<dbReference type="PANTHER" id="PTHR38104:SF1">
    <property type="entry name" value="ANTI-SIGMA-E FACTOR RSEA"/>
    <property type="match status" value="1"/>
</dbReference>
<keyword evidence="1" id="KW-0812">Transmembrane</keyword>
<evidence type="ECO:0000313" key="4">
    <source>
        <dbReference type="Proteomes" id="UP000244173"/>
    </source>
</evidence>
<feature type="transmembrane region" description="Helical" evidence="1">
    <location>
        <begin position="85"/>
        <end position="105"/>
    </location>
</feature>
<keyword evidence="1" id="KW-1133">Transmembrane helix</keyword>
<dbReference type="AlphaFoldDB" id="A0A2S0PDL5"/>
<dbReference type="Pfam" id="PF03872">
    <property type="entry name" value="RseA_N"/>
    <property type="match status" value="1"/>
</dbReference>
<dbReference type="InterPro" id="IPR005572">
    <property type="entry name" value="Anti-sigma_E_RseA_N"/>
</dbReference>
<name>A0A2S0PDL5_9NEIS</name>
<dbReference type="OrthoDB" id="8561243at2"/>
<dbReference type="PANTHER" id="PTHR38104">
    <property type="match status" value="1"/>
</dbReference>
<organism evidence="3 4">
    <name type="scientific">Microvirgula aerodenitrificans</name>
    <dbReference type="NCBI Taxonomy" id="57480"/>
    <lineage>
        <taxon>Bacteria</taxon>
        <taxon>Pseudomonadati</taxon>
        <taxon>Pseudomonadota</taxon>
        <taxon>Betaproteobacteria</taxon>
        <taxon>Neisseriales</taxon>
        <taxon>Aquaspirillaceae</taxon>
        <taxon>Microvirgula</taxon>
    </lineage>
</organism>
<dbReference type="KEGG" id="maer:DAI18_16535"/>
<evidence type="ECO:0000259" key="2">
    <source>
        <dbReference type="Pfam" id="PF03872"/>
    </source>
</evidence>
<accession>A0A2S0PDL5</accession>
<dbReference type="Gene3D" id="1.10.10.880">
    <property type="entry name" value="Anti sigma-E protein RseA, N-terminal domain"/>
    <property type="match status" value="1"/>
</dbReference>
<dbReference type="InterPro" id="IPR052383">
    <property type="entry name" value="Anti-sigma-E_RseA-like"/>
</dbReference>
<dbReference type="STRING" id="1122240.GCA_000620105_02297"/>
<keyword evidence="1" id="KW-0472">Membrane</keyword>
<evidence type="ECO:0000256" key="1">
    <source>
        <dbReference type="SAM" id="Phobius"/>
    </source>
</evidence>
<sequence length="167" mass="17836">MDKQQLSAFLDGEWPDGKGTVPWNDPDGASERCDDWQCWHVIGDAMRQSRCLDVDVADRVRQRLAEDAPVAAPVSGRQVRRSHRYAGWAVAASLLLAGIIGWSPLDSDSPDTGKIPLKVADGGPATVVPVARPLATAGDANPYIAAHHELAFESGIQTVAMATEGKP</sequence>
<dbReference type="EMBL" id="CP028519">
    <property type="protein sequence ID" value="AVY95478.1"/>
    <property type="molecule type" value="Genomic_DNA"/>
</dbReference>
<dbReference type="GO" id="GO:0016989">
    <property type="term" value="F:sigma factor antagonist activity"/>
    <property type="evidence" value="ECO:0007669"/>
    <property type="project" value="InterPro"/>
</dbReference>
<evidence type="ECO:0000313" key="3">
    <source>
        <dbReference type="EMBL" id="AVY95478.1"/>
    </source>
</evidence>
<dbReference type="CDD" id="cd16328">
    <property type="entry name" value="RseA_N"/>
    <property type="match status" value="1"/>
</dbReference>